<keyword evidence="1" id="KW-0145">Chemotaxis</keyword>
<dbReference type="OrthoDB" id="2489132at2"/>
<feature type="compositionally biased region" description="Polar residues" evidence="4">
    <location>
        <begin position="435"/>
        <end position="455"/>
    </location>
</feature>
<name>A0A5M6IZM3_9PROT</name>
<dbReference type="GO" id="GO:0004888">
    <property type="term" value="F:transmembrane signaling receptor activity"/>
    <property type="evidence" value="ECO:0007669"/>
    <property type="project" value="TreeGrafter"/>
</dbReference>
<dbReference type="Pfam" id="PF12729">
    <property type="entry name" value="4HB_MCP_1"/>
    <property type="match status" value="1"/>
</dbReference>
<dbReference type="SMART" id="SM00283">
    <property type="entry name" value="MA"/>
    <property type="match status" value="1"/>
</dbReference>
<feature type="transmembrane region" description="Helical" evidence="5">
    <location>
        <begin position="314"/>
        <end position="336"/>
    </location>
</feature>
<dbReference type="Pfam" id="PF00015">
    <property type="entry name" value="MCPsignal"/>
    <property type="match status" value="1"/>
</dbReference>
<feature type="compositionally biased region" description="Low complexity" evidence="4">
    <location>
        <begin position="687"/>
        <end position="710"/>
    </location>
</feature>
<dbReference type="SMART" id="SM00304">
    <property type="entry name" value="HAMP"/>
    <property type="match status" value="2"/>
</dbReference>
<feature type="region of interest" description="Disordered" evidence="4">
    <location>
        <begin position="435"/>
        <end position="500"/>
    </location>
</feature>
<evidence type="ECO:0000259" key="7">
    <source>
        <dbReference type="PROSITE" id="PS50885"/>
    </source>
</evidence>
<evidence type="ECO:0000256" key="2">
    <source>
        <dbReference type="ARBA" id="ARBA00029447"/>
    </source>
</evidence>
<dbReference type="SUPFAM" id="SSF58104">
    <property type="entry name" value="Methyl-accepting chemotaxis protein (MCP) signaling domain"/>
    <property type="match status" value="1"/>
</dbReference>
<dbReference type="GO" id="GO:0005886">
    <property type="term" value="C:plasma membrane"/>
    <property type="evidence" value="ECO:0007669"/>
    <property type="project" value="TreeGrafter"/>
</dbReference>
<comment type="similarity">
    <text evidence="2">Belongs to the methyl-accepting chemotaxis (MCP) protein family.</text>
</comment>
<dbReference type="AlphaFoldDB" id="A0A5M6IZM3"/>
<evidence type="ECO:0000313" key="8">
    <source>
        <dbReference type="EMBL" id="KAA5613792.1"/>
    </source>
</evidence>
<comment type="caution">
    <text evidence="8">The sequence shown here is derived from an EMBL/GenBank/DDBJ whole genome shotgun (WGS) entry which is preliminary data.</text>
</comment>
<dbReference type="Proteomes" id="UP000325255">
    <property type="component" value="Unassembled WGS sequence"/>
</dbReference>
<feature type="domain" description="Methyl-accepting transducer" evidence="6">
    <location>
        <begin position="432"/>
        <end position="647"/>
    </location>
</feature>
<dbReference type="GO" id="GO:0007165">
    <property type="term" value="P:signal transduction"/>
    <property type="evidence" value="ECO:0007669"/>
    <property type="project" value="UniProtKB-KW"/>
</dbReference>
<keyword evidence="9" id="KW-1185">Reference proteome</keyword>
<sequence length="738" mass="78150">MRFTIKLKLILSFGLMIAMSIIAGAVAYSSLAELNATLDSIVNGRQARRALAYQMQIQLARSSRDLRAMILATSQEETERLGELARQGLGQLRQTKDEILSTASPDGRRRLEATDGPLARYADILGAAYKFARMNSNDRANAMLLNDGQKTHEAVRQAFIAQLRAIEKAPTGDLRGQAMLATAQLRGDAESYWSDLRALILSGSMQGLERRSRALADTTEALRQRKAALSKTLSDIGVTDVLAEPFGQWQSVGTRVAAIAAEGGNIQASALLLGEGVQAEKDLDKAVTSYVDYIQQTTATAIAESSMQYERARAVLLAVLGVSTALALGAALWICIGISRGLSRATGLADAVATGDLSQQVSVTTHDEIRDLVDALNRMTANLQSTAKLAEAIAAGNLTVEAKRLSEKDALGIALETMLARLRAVVTEANDAARNVTSGSQELSSGAEQLAQGSTEQASSAEEASSSMEQMAANIKQNAENAGQTQKIATQSAKDAQTSGEAVHRAVEAMQTIAQKITIVQEIARQTDLLALNAAVEAARAGEHGKGFAVVASEVRKLAERSQSAAVEIGTLSGETVKAATEAGAMLARLVPDIRRTAELVEEITAACREQDVGAEQINQALQQLDKVIQQNAAASEEISATSETLATQAEQLQTTISFFRTNNEMARPSAPAPARARHAASPPAPSRARTSTASATGKARAKVSAAPAAENGFTLGMADDEDALDGEFRRHRSSGRT</sequence>
<evidence type="ECO:0000256" key="4">
    <source>
        <dbReference type="SAM" id="MobiDB-lite"/>
    </source>
</evidence>
<reference evidence="8 9" key="1">
    <citation type="submission" date="2019-09" db="EMBL/GenBank/DDBJ databases">
        <title>Genome sequence of Rhodovastum atsumiense, a diverse member of the Acetobacteraceae family of non-sulfur purple photosynthetic bacteria.</title>
        <authorList>
            <person name="Meyer T."/>
            <person name="Kyndt J."/>
        </authorList>
    </citation>
    <scope>NUCLEOTIDE SEQUENCE [LARGE SCALE GENOMIC DNA]</scope>
    <source>
        <strain evidence="8 9">DSM 21279</strain>
    </source>
</reference>
<dbReference type="PROSITE" id="PS50885">
    <property type="entry name" value="HAMP"/>
    <property type="match status" value="1"/>
</dbReference>
<feature type="domain" description="HAMP" evidence="7">
    <location>
        <begin position="336"/>
        <end position="388"/>
    </location>
</feature>
<gene>
    <name evidence="8" type="ORF">F1189_03175</name>
</gene>
<evidence type="ECO:0000256" key="3">
    <source>
        <dbReference type="PROSITE-ProRule" id="PRU00284"/>
    </source>
</evidence>
<dbReference type="InterPro" id="IPR051310">
    <property type="entry name" value="MCP_chemotaxis"/>
</dbReference>
<accession>A0A5M6IZM3</accession>
<dbReference type="RefSeq" id="WP_150039175.1">
    <property type="nucleotide sequence ID" value="NZ_OW485601.1"/>
</dbReference>
<dbReference type="InterPro" id="IPR024478">
    <property type="entry name" value="HlyB_4HB_MCP"/>
</dbReference>
<evidence type="ECO:0000259" key="6">
    <source>
        <dbReference type="PROSITE" id="PS50111"/>
    </source>
</evidence>
<dbReference type="GO" id="GO:0006935">
    <property type="term" value="P:chemotaxis"/>
    <property type="evidence" value="ECO:0007669"/>
    <property type="project" value="UniProtKB-KW"/>
</dbReference>
<keyword evidence="3" id="KW-0807">Transducer</keyword>
<evidence type="ECO:0000256" key="5">
    <source>
        <dbReference type="SAM" id="Phobius"/>
    </source>
</evidence>
<dbReference type="EMBL" id="VWPK01000004">
    <property type="protein sequence ID" value="KAA5613792.1"/>
    <property type="molecule type" value="Genomic_DNA"/>
</dbReference>
<dbReference type="PANTHER" id="PTHR43531:SF11">
    <property type="entry name" value="METHYL-ACCEPTING CHEMOTAXIS PROTEIN 3"/>
    <property type="match status" value="1"/>
</dbReference>
<keyword evidence="5" id="KW-0472">Membrane</keyword>
<feature type="compositionally biased region" description="Polar residues" evidence="4">
    <location>
        <begin position="475"/>
        <end position="500"/>
    </location>
</feature>
<dbReference type="InterPro" id="IPR004089">
    <property type="entry name" value="MCPsignal_dom"/>
</dbReference>
<dbReference type="PANTHER" id="PTHR43531">
    <property type="entry name" value="PROTEIN ICFG"/>
    <property type="match status" value="1"/>
</dbReference>
<dbReference type="InterPro" id="IPR003660">
    <property type="entry name" value="HAMP_dom"/>
</dbReference>
<dbReference type="Gene3D" id="1.10.287.950">
    <property type="entry name" value="Methyl-accepting chemotaxis protein"/>
    <property type="match status" value="1"/>
</dbReference>
<feature type="compositionally biased region" description="Low complexity" evidence="4">
    <location>
        <begin position="456"/>
        <end position="473"/>
    </location>
</feature>
<keyword evidence="5" id="KW-1133">Transmembrane helix</keyword>
<dbReference type="PROSITE" id="PS50111">
    <property type="entry name" value="CHEMOTAXIS_TRANSDUC_2"/>
    <property type="match status" value="1"/>
</dbReference>
<organism evidence="8 9">
    <name type="scientific">Rhodovastum atsumiense</name>
    <dbReference type="NCBI Taxonomy" id="504468"/>
    <lineage>
        <taxon>Bacteria</taxon>
        <taxon>Pseudomonadati</taxon>
        <taxon>Pseudomonadota</taxon>
        <taxon>Alphaproteobacteria</taxon>
        <taxon>Acetobacterales</taxon>
        <taxon>Acetobacteraceae</taxon>
        <taxon>Rhodovastum</taxon>
    </lineage>
</organism>
<dbReference type="Pfam" id="PF00672">
    <property type="entry name" value="HAMP"/>
    <property type="match status" value="1"/>
</dbReference>
<protein>
    <submittedName>
        <fullName evidence="8">HAMP domain-containing protein</fullName>
    </submittedName>
</protein>
<proteinExistence type="inferred from homology"/>
<evidence type="ECO:0000256" key="1">
    <source>
        <dbReference type="ARBA" id="ARBA00022500"/>
    </source>
</evidence>
<evidence type="ECO:0000313" key="9">
    <source>
        <dbReference type="Proteomes" id="UP000325255"/>
    </source>
</evidence>
<dbReference type="CDD" id="cd06225">
    <property type="entry name" value="HAMP"/>
    <property type="match status" value="1"/>
</dbReference>
<feature type="region of interest" description="Disordered" evidence="4">
    <location>
        <begin position="667"/>
        <end position="738"/>
    </location>
</feature>
<keyword evidence="5" id="KW-0812">Transmembrane</keyword>
<dbReference type="Gene3D" id="6.10.340.10">
    <property type="match status" value="1"/>
</dbReference>